<feature type="region of interest" description="Disordered" evidence="1">
    <location>
        <begin position="552"/>
        <end position="585"/>
    </location>
</feature>
<evidence type="ECO:0000256" key="1">
    <source>
        <dbReference type="SAM" id="MobiDB-lite"/>
    </source>
</evidence>
<feature type="compositionally biased region" description="Acidic residues" evidence="1">
    <location>
        <begin position="625"/>
        <end position="643"/>
    </location>
</feature>
<evidence type="ECO:0000313" key="3">
    <source>
        <dbReference type="EMBL" id="OSX63367.1"/>
    </source>
</evidence>
<dbReference type="RefSeq" id="XP_024340161.1">
    <property type="nucleotide sequence ID" value="XM_024484994.1"/>
</dbReference>
<feature type="region of interest" description="Disordered" evidence="1">
    <location>
        <begin position="625"/>
        <end position="655"/>
    </location>
</feature>
<dbReference type="EMBL" id="KZ110595">
    <property type="protein sequence ID" value="OSX63367.1"/>
    <property type="molecule type" value="Genomic_DNA"/>
</dbReference>
<feature type="compositionally biased region" description="Basic and acidic residues" evidence="1">
    <location>
        <begin position="555"/>
        <end position="570"/>
    </location>
</feature>
<dbReference type="SUPFAM" id="SSF53474">
    <property type="entry name" value="alpha/beta-Hydrolases"/>
    <property type="match status" value="1"/>
</dbReference>
<dbReference type="STRING" id="670580.A0A1X6N421"/>
<dbReference type="AlphaFoldDB" id="A0A1X6N421"/>
<dbReference type="InterPro" id="IPR029058">
    <property type="entry name" value="AB_hydrolase_fold"/>
</dbReference>
<evidence type="ECO:0000313" key="4">
    <source>
        <dbReference type="Proteomes" id="UP000194127"/>
    </source>
</evidence>
<proteinExistence type="predicted"/>
<organism evidence="3 4">
    <name type="scientific">Postia placenta MAD-698-R-SB12</name>
    <dbReference type="NCBI Taxonomy" id="670580"/>
    <lineage>
        <taxon>Eukaryota</taxon>
        <taxon>Fungi</taxon>
        <taxon>Dikarya</taxon>
        <taxon>Basidiomycota</taxon>
        <taxon>Agaricomycotina</taxon>
        <taxon>Agaricomycetes</taxon>
        <taxon>Polyporales</taxon>
        <taxon>Adustoporiaceae</taxon>
        <taxon>Rhodonia</taxon>
    </lineage>
</organism>
<dbReference type="GeneID" id="36329943"/>
<accession>A0A1X6N421</accession>
<reference evidence="3 4" key="1">
    <citation type="submission" date="2017-04" db="EMBL/GenBank/DDBJ databases">
        <title>Genome Sequence of the Model Brown-Rot Fungus Postia placenta SB12.</title>
        <authorList>
            <consortium name="DOE Joint Genome Institute"/>
            <person name="Gaskell J."/>
            <person name="Kersten P."/>
            <person name="Larrondo L.F."/>
            <person name="Canessa P."/>
            <person name="Martinez D."/>
            <person name="Hibbett D."/>
            <person name="Schmoll M."/>
            <person name="Kubicek C.P."/>
            <person name="Martinez A.T."/>
            <person name="Yadav J."/>
            <person name="Master E."/>
            <person name="Magnuson J.K."/>
            <person name="James T."/>
            <person name="Yaver D."/>
            <person name="Berka R."/>
            <person name="Labutti K."/>
            <person name="Lipzen A."/>
            <person name="Aerts A."/>
            <person name="Barry K."/>
            <person name="Henrissat B."/>
            <person name="Blanchette R."/>
            <person name="Grigoriev I."/>
            <person name="Cullen D."/>
        </authorList>
    </citation>
    <scope>NUCLEOTIDE SEQUENCE [LARGE SCALE GENOMIC DNA]</scope>
    <source>
        <strain evidence="3 4">MAD-698-R-SB12</strain>
    </source>
</reference>
<keyword evidence="4" id="KW-1185">Reference proteome</keyword>
<dbReference type="Pfam" id="PF07859">
    <property type="entry name" value="Abhydrolase_3"/>
    <property type="match status" value="1"/>
</dbReference>
<dbReference type="OrthoDB" id="408631at2759"/>
<protein>
    <recommendedName>
        <fullName evidence="2">Alpha/beta hydrolase fold-3 domain-containing protein</fullName>
    </recommendedName>
</protein>
<evidence type="ECO:0000259" key="2">
    <source>
        <dbReference type="Pfam" id="PF07859"/>
    </source>
</evidence>
<name>A0A1X6N421_9APHY</name>
<feature type="domain" description="Alpha/beta hydrolase fold-3" evidence="2">
    <location>
        <begin position="117"/>
        <end position="264"/>
    </location>
</feature>
<sequence>MSNYSKLGQFDSEYAAVLAKLPPPPPPEKERVHSRLREQFDVHFVGKTKDTLRPHLPPEDAYTVADRHVQLDDGDILVRCLTPRGSGDISFPVLFWIHGGVSDRHNQCRVSTVNNQALFGGDISRGFLIGGQSAGSNYGAVLAYRARDDPFFENRRLSGTILQLPIVLHPDAHPEKYKDELLSVDECRDTPLLNGEQMKITWVDLGAEPLNPECSPFLNSSHAGLPPTYLQVCGQDPLRDEALVCERLLKEANVATRLDVLQGRFEMASRSRLPTVESARHANKKMLDIYLITAPRWIVLRVCVYATLYVAWLPYDAVFHVVPVDDLTGSSHGEGHNARRPDIHTVIPACSCRTGVAEPYLPSDVVDEGTRIFEEVLRTWASQISERDDDDVVMGDSEGPHNLTAVRPPPTTGIVPPFGVYLVLWLDSFRMVQHFDDPLLHEAARQLSPGKYIAYVATNTDLPMPYRPWHRCLVRLAGLGMPKDQPEQFITSDMCVPIFPATEHPAGRRPSRPTKPFPFASFYLHTWVYATVRFPLQNVDYGDAWEITVEDQEDHGDYMTEDQEKRDTLRKQASPPTATIEPSITDEVTPDIIVGLNVVAKVEDWLKTTDHSQEPFEELHMDNEVDSEVSDGDAPDSLLDDEVSPSTPPSDYDANSLDEVNQLLASVFYPDFSNIDVDVIPMVGFSFDLTEVKQFLDPRGFLEEVEAMAELIRKYRTGALGGGPGSHALPDLPIASHPGDHTIPVDSPTAVAPADPLAVLPSNSMVVFVGHSYATTPSEQVSNPAHSRPPISLELPRAAGDVDVASWWWEPQAETQQSSIDAELTIRQQFGSLHNFNGSWACLVRFNTTMSSYRPTRGVVPPFGVYLVLWLDPVRMVQHFDDPCLQAAARQLSPGKYIAYVAVVRLPDICDSGNNIDAAA</sequence>
<dbReference type="Gene3D" id="3.40.50.1820">
    <property type="entry name" value="alpha/beta hydrolase"/>
    <property type="match status" value="2"/>
</dbReference>
<gene>
    <name evidence="3" type="ORF">POSPLADRAFT_1139076</name>
</gene>
<dbReference type="GO" id="GO:0016787">
    <property type="term" value="F:hydrolase activity"/>
    <property type="evidence" value="ECO:0007669"/>
    <property type="project" value="InterPro"/>
</dbReference>
<dbReference type="Proteomes" id="UP000194127">
    <property type="component" value="Unassembled WGS sequence"/>
</dbReference>
<dbReference type="InterPro" id="IPR013094">
    <property type="entry name" value="AB_hydrolase_3"/>
</dbReference>